<sequence length="131" mass="14157">MSILHVFDLTGCSLPVVGLASVGGISWSCASQDIQNVVCEHSRWCVLKCSLGHRSCAGPVDCVGKLLAILGKRSTQRLRSSHAEGIVFQKFAWRLSAFSRVSMLGLRPRTGMGERGRVIGVTSSCSRMANY</sequence>
<comment type="caution">
    <text evidence="1">The sequence shown here is derived from an EMBL/GenBank/DDBJ whole genome shotgun (WGS) entry which is preliminary data.</text>
</comment>
<keyword evidence="2" id="KW-1185">Reference proteome</keyword>
<accession>A0ACB6ZRQ9</accession>
<name>A0ACB6ZRQ9_THEGA</name>
<organism evidence="1 2">
    <name type="scientific">Thelephora ganbajun</name>
    <name type="common">Ganba fungus</name>
    <dbReference type="NCBI Taxonomy" id="370292"/>
    <lineage>
        <taxon>Eukaryota</taxon>
        <taxon>Fungi</taxon>
        <taxon>Dikarya</taxon>
        <taxon>Basidiomycota</taxon>
        <taxon>Agaricomycotina</taxon>
        <taxon>Agaricomycetes</taxon>
        <taxon>Thelephorales</taxon>
        <taxon>Thelephoraceae</taxon>
        <taxon>Thelephora</taxon>
    </lineage>
</organism>
<reference evidence="1" key="1">
    <citation type="submission" date="2019-10" db="EMBL/GenBank/DDBJ databases">
        <authorList>
            <consortium name="DOE Joint Genome Institute"/>
            <person name="Kuo A."/>
            <person name="Miyauchi S."/>
            <person name="Kiss E."/>
            <person name="Drula E."/>
            <person name="Kohler A."/>
            <person name="Sanchez-Garcia M."/>
            <person name="Andreopoulos B."/>
            <person name="Barry K.W."/>
            <person name="Bonito G."/>
            <person name="Buee M."/>
            <person name="Carver A."/>
            <person name="Chen C."/>
            <person name="Cichocki N."/>
            <person name="Clum A."/>
            <person name="Culley D."/>
            <person name="Crous P.W."/>
            <person name="Fauchery L."/>
            <person name="Girlanda M."/>
            <person name="Hayes R."/>
            <person name="Keri Z."/>
            <person name="Labutti K."/>
            <person name="Lipzen A."/>
            <person name="Lombard V."/>
            <person name="Magnuson J."/>
            <person name="Maillard F."/>
            <person name="Morin E."/>
            <person name="Murat C."/>
            <person name="Nolan M."/>
            <person name="Ohm R."/>
            <person name="Pangilinan J."/>
            <person name="Pereira M."/>
            <person name="Perotto S."/>
            <person name="Peter M."/>
            <person name="Riley R."/>
            <person name="Sitrit Y."/>
            <person name="Stielow B."/>
            <person name="Szollosi G."/>
            <person name="Zifcakova L."/>
            <person name="Stursova M."/>
            <person name="Spatafora J.W."/>
            <person name="Tedersoo L."/>
            <person name="Vaario L.-M."/>
            <person name="Yamada A."/>
            <person name="Yan M."/>
            <person name="Wang P."/>
            <person name="Xu J."/>
            <person name="Bruns T."/>
            <person name="Baldrian P."/>
            <person name="Vilgalys R."/>
            <person name="Henrissat B."/>
            <person name="Grigoriev I.V."/>
            <person name="Hibbett D."/>
            <person name="Nagy L.G."/>
            <person name="Martin F.M."/>
        </authorList>
    </citation>
    <scope>NUCLEOTIDE SEQUENCE</scope>
    <source>
        <strain evidence="1">P2</strain>
    </source>
</reference>
<dbReference type="EMBL" id="MU117969">
    <property type="protein sequence ID" value="KAF9652264.1"/>
    <property type="molecule type" value="Genomic_DNA"/>
</dbReference>
<dbReference type="Proteomes" id="UP000886501">
    <property type="component" value="Unassembled WGS sequence"/>
</dbReference>
<protein>
    <submittedName>
        <fullName evidence="1">Uncharacterized protein</fullName>
    </submittedName>
</protein>
<gene>
    <name evidence="1" type="ORF">BDM02DRAFT_2900804</name>
</gene>
<evidence type="ECO:0000313" key="2">
    <source>
        <dbReference type="Proteomes" id="UP000886501"/>
    </source>
</evidence>
<reference evidence="1" key="2">
    <citation type="journal article" date="2020" name="Nat. Commun.">
        <title>Large-scale genome sequencing of mycorrhizal fungi provides insights into the early evolution of symbiotic traits.</title>
        <authorList>
            <person name="Miyauchi S."/>
            <person name="Kiss E."/>
            <person name="Kuo A."/>
            <person name="Drula E."/>
            <person name="Kohler A."/>
            <person name="Sanchez-Garcia M."/>
            <person name="Morin E."/>
            <person name="Andreopoulos B."/>
            <person name="Barry K.W."/>
            <person name="Bonito G."/>
            <person name="Buee M."/>
            <person name="Carver A."/>
            <person name="Chen C."/>
            <person name="Cichocki N."/>
            <person name="Clum A."/>
            <person name="Culley D."/>
            <person name="Crous P.W."/>
            <person name="Fauchery L."/>
            <person name="Girlanda M."/>
            <person name="Hayes R.D."/>
            <person name="Keri Z."/>
            <person name="LaButti K."/>
            <person name="Lipzen A."/>
            <person name="Lombard V."/>
            <person name="Magnuson J."/>
            <person name="Maillard F."/>
            <person name="Murat C."/>
            <person name="Nolan M."/>
            <person name="Ohm R.A."/>
            <person name="Pangilinan J."/>
            <person name="Pereira M.F."/>
            <person name="Perotto S."/>
            <person name="Peter M."/>
            <person name="Pfister S."/>
            <person name="Riley R."/>
            <person name="Sitrit Y."/>
            <person name="Stielow J.B."/>
            <person name="Szollosi G."/>
            <person name="Zifcakova L."/>
            <person name="Stursova M."/>
            <person name="Spatafora J.W."/>
            <person name="Tedersoo L."/>
            <person name="Vaario L.M."/>
            <person name="Yamada A."/>
            <person name="Yan M."/>
            <person name="Wang P."/>
            <person name="Xu J."/>
            <person name="Bruns T."/>
            <person name="Baldrian P."/>
            <person name="Vilgalys R."/>
            <person name="Dunand C."/>
            <person name="Henrissat B."/>
            <person name="Grigoriev I.V."/>
            <person name="Hibbett D."/>
            <person name="Nagy L.G."/>
            <person name="Martin F.M."/>
        </authorList>
    </citation>
    <scope>NUCLEOTIDE SEQUENCE</scope>
    <source>
        <strain evidence="1">P2</strain>
    </source>
</reference>
<proteinExistence type="predicted"/>
<evidence type="ECO:0000313" key="1">
    <source>
        <dbReference type="EMBL" id="KAF9652264.1"/>
    </source>
</evidence>